<organism evidence="2 3">
    <name type="scientific">Sulfitobacter aestuariivivens</name>
    <dbReference type="NCBI Taxonomy" id="2766981"/>
    <lineage>
        <taxon>Bacteria</taxon>
        <taxon>Pseudomonadati</taxon>
        <taxon>Pseudomonadota</taxon>
        <taxon>Alphaproteobacteria</taxon>
        <taxon>Rhodobacterales</taxon>
        <taxon>Roseobacteraceae</taxon>
        <taxon>Sulfitobacter</taxon>
    </lineage>
</organism>
<keyword evidence="3" id="KW-1185">Reference proteome</keyword>
<feature type="transmembrane region" description="Helical" evidence="1">
    <location>
        <begin position="21"/>
        <end position="42"/>
    </location>
</feature>
<protein>
    <submittedName>
        <fullName evidence="2">Uncharacterized protein</fullName>
    </submittedName>
</protein>
<proteinExistence type="predicted"/>
<dbReference type="EMBL" id="JACTAG010000001">
    <property type="protein sequence ID" value="MBD3662898.1"/>
    <property type="molecule type" value="Genomic_DNA"/>
</dbReference>
<gene>
    <name evidence="2" type="ORF">H9Q16_03095</name>
</gene>
<evidence type="ECO:0000256" key="1">
    <source>
        <dbReference type="SAM" id="Phobius"/>
    </source>
</evidence>
<dbReference type="RefSeq" id="WP_191073895.1">
    <property type="nucleotide sequence ID" value="NZ_JACTAG010000001.1"/>
</dbReference>
<accession>A0A927D0N7</accession>
<name>A0A927D0N7_9RHOB</name>
<keyword evidence="1" id="KW-0812">Transmembrane</keyword>
<evidence type="ECO:0000313" key="2">
    <source>
        <dbReference type="EMBL" id="MBD3662898.1"/>
    </source>
</evidence>
<dbReference type="Proteomes" id="UP000635142">
    <property type="component" value="Unassembled WGS sequence"/>
</dbReference>
<sequence length="90" mass="10140">MAERAPVFLERRRYRARRMMDAVRLLAFLGIALWMVPLMWGVPGDGGAPMPMSAALRYIFGVWVVMVVVGLVLYRRTPMQADDRPTDGGS</sequence>
<reference evidence="2" key="1">
    <citation type="submission" date="2020-08" db="EMBL/GenBank/DDBJ databases">
        <title>Sulfitobacter aestuariivivens sp. nov., isolated from a tidal flat.</title>
        <authorList>
            <person name="Park S."/>
            <person name="Yoon J.-H."/>
        </authorList>
    </citation>
    <scope>NUCLEOTIDE SEQUENCE</scope>
    <source>
        <strain evidence="2">TSTF-M16</strain>
    </source>
</reference>
<feature type="transmembrane region" description="Helical" evidence="1">
    <location>
        <begin position="54"/>
        <end position="74"/>
    </location>
</feature>
<dbReference type="AlphaFoldDB" id="A0A927D0N7"/>
<evidence type="ECO:0000313" key="3">
    <source>
        <dbReference type="Proteomes" id="UP000635142"/>
    </source>
</evidence>
<keyword evidence="1" id="KW-1133">Transmembrane helix</keyword>
<keyword evidence="1" id="KW-0472">Membrane</keyword>
<comment type="caution">
    <text evidence="2">The sequence shown here is derived from an EMBL/GenBank/DDBJ whole genome shotgun (WGS) entry which is preliminary data.</text>
</comment>